<evidence type="ECO:0000313" key="2">
    <source>
        <dbReference type="EMBL" id="GAA1894175.1"/>
    </source>
</evidence>
<name>A0ABN2NQ12_9ACTN</name>
<protein>
    <submittedName>
        <fullName evidence="2">Uncharacterized protein</fullName>
    </submittedName>
</protein>
<sequence>MVCPGGTTGPGVGAGRRRMRLRWGQLLSSTVGSLAGVALMAFVGDLRQQLVGAVATSHPSQGATFNSRRRDA</sequence>
<keyword evidence="1" id="KW-0812">Transmembrane</keyword>
<organism evidence="2 3">
    <name type="scientific">Streptomyces sodiiphilus</name>
    <dbReference type="NCBI Taxonomy" id="226217"/>
    <lineage>
        <taxon>Bacteria</taxon>
        <taxon>Bacillati</taxon>
        <taxon>Actinomycetota</taxon>
        <taxon>Actinomycetes</taxon>
        <taxon>Kitasatosporales</taxon>
        <taxon>Streptomycetaceae</taxon>
        <taxon>Streptomyces</taxon>
    </lineage>
</organism>
<keyword evidence="1" id="KW-1133">Transmembrane helix</keyword>
<feature type="transmembrane region" description="Helical" evidence="1">
    <location>
        <begin position="26"/>
        <end position="44"/>
    </location>
</feature>
<dbReference type="EMBL" id="BAAAMJ010000001">
    <property type="protein sequence ID" value="GAA1894175.1"/>
    <property type="molecule type" value="Genomic_DNA"/>
</dbReference>
<evidence type="ECO:0000256" key="1">
    <source>
        <dbReference type="SAM" id="Phobius"/>
    </source>
</evidence>
<accession>A0ABN2NQ12</accession>
<keyword evidence="1" id="KW-0472">Membrane</keyword>
<dbReference type="Proteomes" id="UP001501303">
    <property type="component" value="Unassembled WGS sequence"/>
</dbReference>
<keyword evidence="3" id="KW-1185">Reference proteome</keyword>
<evidence type="ECO:0000313" key="3">
    <source>
        <dbReference type="Proteomes" id="UP001501303"/>
    </source>
</evidence>
<gene>
    <name evidence="2" type="ORF">GCM10009716_00060</name>
</gene>
<proteinExistence type="predicted"/>
<reference evidence="2 3" key="1">
    <citation type="journal article" date="2019" name="Int. J. Syst. Evol. Microbiol.">
        <title>The Global Catalogue of Microorganisms (GCM) 10K type strain sequencing project: providing services to taxonomists for standard genome sequencing and annotation.</title>
        <authorList>
            <consortium name="The Broad Institute Genomics Platform"/>
            <consortium name="The Broad Institute Genome Sequencing Center for Infectious Disease"/>
            <person name="Wu L."/>
            <person name="Ma J."/>
        </authorList>
    </citation>
    <scope>NUCLEOTIDE SEQUENCE [LARGE SCALE GENOMIC DNA]</scope>
    <source>
        <strain evidence="2 3">JCM 13581</strain>
    </source>
</reference>
<comment type="caution">
    <text evidence="2">The sequence shown here is derived from an EMBL/GenBank/DDBJ whole genome shotgun (WGS) entry which is preliminary data.</text>
</comment>